<accession>A0A511T4Z1</accession>
<reference evidence="2 3" key="1">
    <citation type="submission" date="2016-10" db="EMBL/GenBank/DDBJ databases">
        <authorList>
            <person name="Varghese N."/>
            <person name="Submissions S."/>
        </authorList>
    </citation>
    <scope>NUCLEOTIDE SEQUENCE [LARGE SCALE GENOMIC DNA]</scope>
    <source>
        <strain evidence="2 3">DSM 16525</strain>
    </source>
</reference>
<dbReference type="InterPro" id="IPR017734">
    <property type="entry name" value="T6SS_SciN"/>
</dbReference>
<dbReference type="AlphaFoldDB" id="A0A511T4Z1"/>
<dbReference type="Proteomes" id="UP000183760">
    <property type="component" value="Unassembled WGS sequence"/>
</dbReference>
<dbReference type="PANTHER" id="PTHR37625">
    <property type="entry name" value="OUTER MEMBRANE LIPOPROTEIN-RELATED"/>
    <property type="match status" value="1"/>
</dbReference>
<organism evidence="1 4">
    <name type="scientific">Myxococcus fulvus</name>
    <dbReference type="NCBI Taxonomy" id="33"/>
    <lineage>
        <taxon>Bacteria</taxon>
        <taxon>Pseudomonadati</taxon>
        <taxon>Myxococcota</taxon>
        <taxon>Myxococcia</taxon>
        <taxon>Myxococcales</taxon>
        <taxon>Cystobacterineae</taxon>
        <taxon>Myxococcaceae</taxon>
        <taxon>Myxococcus</taxon>
    </lineage>
</organism>
<dbReference type="Gene3D" id="2.60.40.4150">
    <property type="entry name" value="Type VI secretion system, lipoprotein SciN"/>
    <property type="match status" value="1"/>
</dbReference>
<dbReference type="EMBL" id="FOIB01000005">
    <property type="protein sequence ID" value="SEU13960.1"/>
    <property type="molecule type" value="Genomic_DNA"/>
</dbReference>
<dbReference type="STRING" id="1334629.MFUL124B02_26390"/>
<sequence length="186" mass="20674">MPVSGGGFGPRARVCVGLFPGVTLLWGLLAGACAHNPPPPAACEQPPPFLIQLEAGTRLNPDDQGRSLPTNVQVYQLKDSRRFEAAEFQDLWQRPKEVLEEDLLAVDELTLEPGQRLSREVNRAPKAEYLAVVGVFRRPAGVVWRDVERLPAVKPEDCRPGAPRETSLRFLVEDYRVEARAGEVRR</sequence>
<keyword evidence="3" id="KW-1185">Reference proteome</keyword>
<dbReference type="PANTHER" id="PTHR37625:SF4">
    <property type="entry name" value="OUTER MEMBRANE LIPOPROTEIN"/>
    <property type="match status" value="1"/>
</dbReference>
<name>A0A511T4Z1_MYXFU</name>
<proteinExistence type="predicted"/>
<gene>
    <name evidence="1" type="ORF">MFU01_40140</name>
    <name evidence="2" type="ORF">SAMN05443572_105234</name>
</gene>
<comment type="caution">
    <text evidence="1">The sequence shown here is derived from an EMBL/GenBank/DDBJ whole genome shotgun (WGS) entry which is preliminary data.</text>
</comment>
<reference evidence="1 4" key="2">
    <citation type="submission" date="2019-07" db="EMBL/GenBank/DDBJ databases">
        <title>Whole genome shotgun sequence of Myxococcus fulvus NBRC 100333.</title>
        <authorList>
            <person name="Hosoyama A."/>
            <person name="Uohara A."/>
            <person name="Ohji S."/>
            <person name="Ichikawa N."/>
        </authorList>
    </citation>
    <scope>NUCLEOTIDE SEQUENCE [LARGE SCALE GENOMIC DNA]</scope>
    <source>
        <strain evidence="1 4">NBRC 100333</strain>
    </source>
</reference>
<evidence type="ECO:0000313" key="2">
    <source>
        <dbReference type="EMBL" id="SEU13960.1"/>
    </source>
</evidence>
<evidence type="ECO:0000313" key="3">
    <source>
        <dbReference type="Proteomes" id="UP000183760"/>
    </source>
</evidence>
<dbReference type="NCBIfam" id="TIGR03352">
    <property type="entry name" value="VI_chp_3"/>
    <property type="match status" value="1"/>
</dbReference>
<dbReference type="Pfam" id="PF12790">
    <property type="entry name" value="T6SS-SciN"/>
    <property type="match status" value="1"/>
</dbReference>
<dbReference type="EMBL" id="BJXR01000031">
    <property type="protein sequence ID" value="GEN08977.1"/>
    <property type="molecule type" value="Genomic_DNA"/>
</dbReference>
<evidence type="ECO:0000313" key="4">
    <source>
        <dbReference type="Proteomes" id="UP000321514"/>
    </source>
</evidence>
<dbReference type="Proteomes" id="UP000321514">
    <property type="component" value="Unassembled WGS sequence"/>
</dbReference>
<dbReference type="InterPro" id="IPR038706">
    <property type="entry name" value="Type_VI_SciN-like_sf"/>
</dbReference>
<evidence type="ECO:0000313" key="1">
    <source>
        <dbReference type="EMBL" id="GEN08977.1"/>
    </source>
</evidence>
<protein>
    <submittedName>
        <fullName evidence="2">Type VI secretion system protein VasD</fullName>
    </submittedName>
</protein>